<dbReference type="SUPFAM" id="SSF51735">
    <property type="entry name" value="NAD(P)-binding Rossmann-fold domains"/>
    <property type="match status" value="1"/>
</dbReference>
<organism evidence="2 3">
    <name type="scientific">Pontibacter qinzhouensis</name>
    <dbReference type="NCBI Taxonomy" id="2603253"/>
    <lineage>
        <taxon>Bacteria</taxon>
        <taxon>Pseudomonadati</taxon>
        <taxon>Bacteroidota</taxon>
        <taxon>Cytophagia</taxon>
        <taxon>Cytophagales</taxon>
        <taxon>Hymenobacteraceae</taxon>
        <taxon>Pontibacter</taxon>
    </lineage>
</organism>
<dbReference type="InterPro" id="IPR003781">
    <property type="entry name" value="CoA-bd"/>
</dbReference>
<keyword evidence="3" id="KW-1185">Reference proteome</keyword>
<dbReference type="Pfam" id="PF13380">
    <property type="entry name" value="CoA_binding_2"/>
    <property type="match status" value="1"/>
</dbReference>
<dbReference type="Proteomes" id="UP000321926">
    <property type="component" value="Unassembled WGS sequence"/>
</dbReference>
<sequence>MKKTLVLGATDNPTRFAYRAVQRLQQHGHTVVPVGIRKGEVGGHPIITDKQQVIEDVDTVTLYVGPQNQTSWYDYILSLKPKRIIFNPGTENRELEKMAQEANIETLHDCTLVMLATNSY</sequence>
<proteinExistence type="predicted"/>
<gene>
    <name evidence="2" type="ORF">FVR03_17435</name>
</gene>
<name>A0A5C8JE29_9BACT</name>
<comment type="caution">
    <text evidence="2">The sequence shown here is derived from an EMBL/GenBank/DDBJ whole genome shotgun (WGS) entry which is preliminary data.</text>
</comment>
<dbReference type="AlphaFoldDB" id="A0A5C8JE29"/>
<dbReference type="PANTHER" id="PTHR33303:SF2">
    <property type="entry name" value="COA-BINDING DOMAIN-CONTAINING PROTEIN"/>
    <property type="match status" value="1"/>
</dbReference>
<dbReference type="Gene3D" id="3.40.50.720">
    <property type="entry name" value="NAD(P)-binding Rossmann-like Domain"/>
    <property type="match status" value="1"/>
</dbReference>
<feature type="domain" description="CoA-binding" evidence="1">
    <location>
        <begin position="2"/>
        <end position="115"/>
    </location>
</feature>
<evidence type="ECO:0000313" key="3">
    <source>
        <dbReference type="Proteomes" id="UP000321926"/>
    </source>
</evidence>
<dbReference type="RefSeq" id="WP_147923049.1">
    <property type="nucleotide sequence ID" value="NZ_VRTY01000076.1"/>
</dbReference>
<accession>A0A5C8JE29</accession>
<dbReference type="OrthoDB" id="708726at2"/>
<reference evidence="2 3" key="1">
    <citation type="submission" date="2019-08" db="EMBL/GenBank/DDBJ databases">
        <authorList>
            <person name="Shi S."/>
        </authorList>
    </citation>
    <scope>NUCLEOTIDE SEQUENCE [LARGE SCALE GENOMIC DNA]</scope>
    <source>
        <strain evidence="2 3">GY10130</strain>
    </source>
</reference>
<dbReference type="InterPro" id="IPR036291">
    <property type="entry name" value="NAD(P)-bd_dom_sf"/>
</dbReference>
<evidence type="ECO:0000259" key="1">
    <source>
        <dbReference type="Pfam" id="PF13380"/>
    </source>
</evidence>
<dbReference type="EMBL" id="VRTY01000076">
    <property type="protein sequence ID" value="TXK36590.1"/>
    <property type="molecule type" value="Genomic_DNA"/>
</dbReference>
<dbReference type="PANTHER" id="PTHR33303">
    <property type="entry name" value="CYTOPLASMIC PROTEIN-RELATED"/>
    <property type="match status" value="1"/>
</dbReference>
<protein>
    <submittedName>
        <fullName evidence="2">CoA-binding protein</fullName>
    </submittedName>
</protein>
<evidence type="ECO:0000313" key="2">
    <source>
        <dbReference type="EMBL" id="TXK36590.1"/>
    </source>
</evidence>